<dbReference type="PANTHER" id="PTHR12992:SF11">
    <property type="entry name" value="MITOCHONDRIAL COENZYME A DIPHOSPHATASE NUDT8"/>
    <property type="match status" value="1"/>
</dbReference>
<dbReference type="PROSITE" id="PS51462">
    <property type="entry name" value="NUDIX"/>
    <property type="match status" value="1"/>
</dbReference>
<reference evidence="8 9" key="1">
    <citation type="submission" date="2014-12" db="EMBL/GenBank/DDBJ databases">
        <title>Draft Genome Sequences of Five Spore-Forming Food Isolates of Bacillus pumilus.</title>
        <authorList>
            <person name="de Jong A."/>
            <person name="van Heel A.J."/>
            <person name="Montalban-Lopez M."/>
            <person name="Krawczyk A.O."/>
            <person name="Berendsen E.M."/>
            <person name="Wells-Bennik M."/>
            <person name="Kuipers O.P."/>
        </authorList>
    </citation>
    <scope>NUCLEOTIDE SEQUENCE [LARGE SCALE GENOMIC DNA]</scope>
    <source>
        <strain evidence="8 9">B4127</strain>
    </source>
</reference>
<protein>
    <recommendedName>
        <fullName evidence="7">Nudix hydrolase domain-containing protein</fullName>
    </recommendedName>
</protein>
<dbReference type="PANTHER" id="PTHR12992">
    <property type="entry name" value="NUDIX HYDROLASE"/>
    <property type="match status" value="1"/>
</dbReference>
<dbReference type="Pfam" id="PF00293">
    <property type="entry name" value="NUDIX"/>
    <property type="match status" value="1"/>
</dbReference>
<dbReference type="InterPro" id="IPR015797">
    <property type="entry name" value="NUDIX_hydrolase-like_dom_sf"/>
</dbReference>
<evidence type="ECO:0000259" key="7">
    <source>
        <dbReference type="PROSITE" id="PS51462"/>
    </source>
</evidence>
<comment type="cofactor">
    <cofactor evidence="1">
        <name>Mn(2+)</name>
        <dbReference type="ChEBI" id="CHEBI:29035"/>
    </cofactor>
</comment>
<evidence type="ECO:0000256" key="5">
    <source>
        <dbReference type="ARBA" id="ARBA00022842"/>
    </source>
</evidence>
<dbReference type="PROSITE" id="PS00893">
    <property type="entry name" value="NUDIX_BOX"/>
    <property type="match status" value="1"/>
</dbReference>
<keyword evidence="4" id="KW-0378">Hydrolase</keyword>
<dbReference type="Gene3D" id="3.90.79.10">
    <property type="entry name" value="Nucleoside Triphosphate Pyrophosphohydrolase"/>
    <property type="match status" value="1"/>
</dbReference>
<organism evidence="8 9">
    <name type="scientific">Bacillus pumilus</name>
    <name type="common">Bacillus mesentericus</name>
    <dbReference type="NCBI Taxonomy" id="1408"/>
    <lineage>
        <taxon>Bacteria</taxon>
        <taxon>Bacillati</taxon>
        <taxon>Bacillota</taxon>
        <taxon>Bacilli</taxon>
        <taxon>Bacillales</taxon>
        <taxon>Bacillaceae</taxon>
        <taxon>Bacillus</taxon>
    </lineage>
</organism>
<sequence length="248" mass="28837">MTNKVVKLIKIIVRKIIFLQKMNHDTLKEKEKETENRWVMPVFIDQLKNDLHQSQPLFIGEETAFKAAVLVPLVQVNGEWHILFEVRSLIMRKQPGDISFPGGKLDGSETAQEAALRETHEELGIPPESVEILGQLSPYIASPSFVVYPYVGIIDEQKVKHSFNQEEVEETFTVPLSWLSQYEPYLHHVSVQPTPAEDFPYEKIMNGEKYRWGSRSIEEWFYDYENYTIWGLTARILKHFVTVAKRNS</sequence>
<evidence type="ECO:0000256" key="3">
    <source>
        <dbReference type="ARBA" id="ARBA00022723"/>
    </source>
</evidence>
<evidence type="ECO:0000256" key="4">
    <source>
        <dbReference type="ARBA" id="ARBA00022801"/>
    </source>
</evidence>
<dbReference type="InterPro" id="IPR020084">
    <property type="entry name" value="NUDIX_hydrolase_CS"/>
</dbReference>
<evidence type="ECO:0000313" key="8">
    <source>
        <dbReference type="EMBL" id="KIL25537.1"/>
    </source>
</evidence>
<name>A0AB34QZE3_BACPU</name>
<dbReference type="InterPro" id="IPR045121">
    <property type="entry name" value="CoAse"/>
</dbReference>
<dbReference type="CDD" id="cd03426">
    <property type="entry name" value="NUDIX_CoAse_Nudt7"/>
    <property type="match status" value="1"/>
</dbReference>
<dbReference type="AlphaFoldDB" id="A0AB34QZE3"/>
<accession>A0AB34QZE3</accession>
<feature type="domain" description="Nudix hydrolase" evidence="7">
    <location>
        <begin position="64"/>
        <end position="206"/>
    </location>
</feature>
<keyword evidence="3" id="KW-0479">Metal-binding</keyword>
<gene>
    <name evidence="8" type="ORF">B4127_4117</name>
</gene>
<evidence type="ECO:0000256" key="1">
    <source>
        <dbReference type="ARBA" id="ARBA00001936"/>
    </source>
</evidence>
<evidence type="ECO:0000313" key="9">
    <source>
        <dbReference type="Proteomes" id="UP000031978"/>
    </source>
</evidence>
<dbReference type="InterPro" id="IPR000086">
    <property type="entry name" value="NUDIX_hydrolase_dom"/>
</dbReference>
<keyword evidence="6" id="KW-0464">Manganese</keyword>
<keyword evidence="5" id="KW-0460">Magnesium</keyword>
<evidence type="ECO:0000256" key="6">
    <source>
        <dbReference type="ARBA" id="ARBA00023211"/>
    </source>
</evidence>
<dbReference type="Proteomes" id="UP000031978">
    <property type="component" value="Unassembled WGS sequence"/>
</dbReference>
<proteinExistence type="predicted"/>
<comment type="caution">
    <text evidence="8">The sequence shown here is derived from an EMBL/GenBank/DDBJ whole genome shotgun (WGS) entry which is preliminary data.</text>
</comment>
<comment type="cofactor">
    <cofactor evidence="2">
        <name>Mg(2+)</name>
        <dbReference type="ChEBI" id="CHEBI:18420"/>
    </cofactor>
</comment>
<dbReference type="EMBL" id="JXCL01000003">
    <property type="protein sequence ID" value="KIL25537.1"/>
    <property type="molecule type" value="Genomic_DNA"/>
</dbReference>
<evidence type="ECO:0000256" key="2">
    <source>
        <dbReference type="ARBA" id="ARBA00001946"/>
    </source>
</evidence>
<dbReference type="GO" id="GO:0046872">
    <property type="term" value="F:metal ion binding"/>
    <property type="evidence" value="ECO:0007669"/>
    <property type="project" value="UniProtKB-KW"/>
</dbReference>
<dbReference type="SUPFAM" id="SSF55811">
    <property type="entry name" value="Nudix"/>
    <property type="match status" value="1"/>
</dbReference>
<dbReference type="GO" id="GO:0010945">
    <property type="term" value="F:coenzyme A diphosphatase activity"/>
    <property type="evidence" value="ECO:0007669"/>
    <property type="project" value="InterPro"/>
</dbReference>